<dbReference type="Pfam" id="PF11731">
    <property type="entry name" value="Cdd1"/>
    <property type="match status" value="1"/>
</dbReference>
<proteinExistence type="predicted"/>
<dbReference type="Gene3D" id="1.10.150.20">
    <property type="entry name" value="5' to 3' exonuclease, C-terminal subdomain"/>
    <property type="match status" value="1"/>
</dbReference>
<organism evidence="1 2">
    <name type="scientific">Clostridium facile</name>
    <dbReference type="NCBI Taxonomy" id="2763035"/>
    <lineage>
        <taxon>Bacteria</taxon>
        <taxon>Bacillati</taxon>
        <taxon>Bacillota</taxon>
        <taxon>Clostridia</taxon>
        <taxon>Eubacteriales</taxon>
        <taxon>Clostridiaceae</taxon>
        <taxon>Clostridium</taxon>
    </lineage>
</organism>
<sequence length="93" mass="11085">MKSSDLTKIPGIGKRIEQHLHNIGIMCIADLVGKNPEELYLQDCAFKGFQEDRCALYVFRLAVYYAENETYDPEKLKWWYWKDKKYPENESLF</sequence>
<dbReference type="RefSeq" id="WP_186995887.1">
    <property type="nucleotide sequence ID" value="NZ_JACOQK010000001.1"/>
</dbReference>
<comment type="caution">
    <text evidence="1">The sequence shown here is derived from an EMBL/GenBank/DDBJ whole genome shotgun (WGS) entry which is preliminary data.</text>
</comment>
<evidence type="ECO:0000313" key="2">
    <source>
        <dbReference type="Proteomes" id="UP000649151"/>
    </source>
</evidence>
<reference evidence="1 2" key="1">
    <citation type="submission" date="2020-08" db="EMBL/GenBank/DDBJ databases">
        <title>Genome public.</title>
        <authorList>
            <person name="Liu C."/>
            <person name="Sun Q."/>
        </authorList>
    </citation>
    <scope>NUCLEOTIDE SEQUENCE [LARGE SCALE GENOMIC DNA]</scope>
    <source>
        <strain evidence="1 2">NSJ-27</strain>
    </source>
</reference>
<dbReference type="InterPro" id="IPR021725">
    <property type="entry name" value="Cdd1"/>
</dbReference>
<dbReference type="Proteomes" id="UP000649151">
    <property type="component" value="Unassembled WGS sequence"/>
</dbReference>
<keyword evidence="2" id="KW-1185">Reference proteome</keyword>
<protein>
    <submittedName>
        <fullName evidence="1">Pathogenicity locus</fullName>
    </submittedName>
</protein>
<dbReference type="EMBL" id="JACOQK010000001">
    <property type="protein sequence ID" value="MBC5786611.1"/>
    <property type="molecule type" value="Genomic_DNA"/>
</dbReference>
<evidence type="ECO:0000313" key="1">
    <source>
        <dbReference type="EMBL" id="MBC5786611.1"/>
    </source>
</evidence>
<gene>
    <name evidence="1" type="ORF">H8Z77_01035</name>
</gene>
<name>A0ABR7INA1_9CLOT</name>
<accession>A0ABR7INA1</accession>